<comment type="caution">
    <text evidence="1">The sequence shown here is derived from an EMBL/GenBank/DDBJ whole genome shotgun (WGS) entry which is preliminary data.</text>
</comment>
<evidence type="ECO:0000313" key="2">
    <source>
        <dbReference type="Proteomes" id="UP000814128"/>
    </source>
</evidence>
<reference evidence="1" key="1">
    <citation type="submission" date="2021-02" db="EMBL/GenBank/DDBJ databases">
        <authorList>
            <consortium name="DOE Joint Genome Institute"/>
            <person name="Ahrendt S."/>
            <person name="Looney B.P."/>
            <person name="Miyauchi S."/>
            <person name="Morin E."/>
            <person name="Drula E."/>
            <person name="Courty P.E."/>
            <person name="Chicoki N."/>
            <person name="Fauchery L."/>
            <person name="Kohler A."/>
            <person name="Kuo A."/>
            <person name="Labutti K."/>
            <person name="Pangilinan J."/>
            <person name="Lipzen A."/>
            <person name="Riley R."/>
            <person name="Andreopoulos W."/>
            <person name="He G."/>
            <person name="Johnson J."/>
            <person name="Barry K.W."/>
            <person name="Grigoriev I.V."/>
            <person name="Nagy L."/>
            <person name="Hibbett D."/>
            <person name="Henrissat B."/>
            <person name="Matheny P.B."/>
            <person name="Labbe J."/>
            <person name="Martin F."/>
        </authorList>
    </citation>
    <scope>NUCLEOTIDE SEQUENCE</scope>
    <source>
        <strain evidence="1">EC-137</strain>
    </source>
</reference>
<accession>A0ACB8Q8W8</accession>
<evidence type="ECO:0000313" key="1">
    <source>
        <dbReference type="EMBL" id="KAI0028239.1"/>
    </source>
</evidence>
<keyword evidence="2" id="KW-1185">Reference proteome</keyword>
<reference evidence="1" key="2">
    <citation type="journal article" date="2022" name="New Phytol.">
        <title>Evolutionary transition to the ectomycorrhizal habit in the genomes of a hyperdiverse lineage of mushroom-forming fungi.</title>
        <authorList>
            <person name="Looney B."/>
            <person name="Miyauchi S."/>
            <person name="Morin E."/>
            <person name="Drula E."/>
            <person name="Courty P.E."/>
            <person name="Kohler A."/>
            <person name="Kuo A."/>
            <person name="LaButti K."/>
            <person name="Pangilinan J."/>
            <person name="Lipzen A."/>
            <person name="Riley R."/>
            <person name="Andreopoulos W."/>
            <person name="He G."/>
            <person name="Johnson J."/>
            <person name="Nolan M."/>
            <person name="Tritt A."/>
            <person name="Barry K.W."/>
            <person name="Grigoriev I.V."/>
            <person name="Nagy L.G."/>
            <person name="Hibbett D."/>
            <person name="Henrissat B."/>
            <person name="Matheny P.B."/>
            <person name="Labbe J."/>
            <person name="Martin F.M."/>
        </authorList>
    </citation>
    <scope>NUCLEOTIDE SEQUENCE</scope>
    <source>
        <strain evidence="1">EC-137</strain>
    </source>
</reference>
<dbReference type="EMBL" id="MU273774">
    <property type="protein sequence ID" value="KAI0028239.1"/>
    <property type="molecule type" value="Genomic_DNA"/>
</dbReference>
<proteinExistence type="predicted"/>
<sequence>MSESLPETIKAVQIQPEKTVKVVDIPFASQELVKNLPSEDVLIRVRAAGLNPTDWKHAFDTWGNPWTIAGCDAAGDVVKVGSQVTHLNIGDRIAGFNFGGSWQKDNGAYAEYVRLNAAVCWKLPESMTYEEAASLPIPHLTAAQALYMRLPIPKPFSPNVPLKEKIVIWGGSTAVGHHAIQLAALSGLEVIVTASPGAHEELKTLGATTCVDYRAPDAVSQIKAAAGPEGVIYGFDTVSEHGSTEHMIDAMSEKRGGTIMVLLPVAEEVINRRRDVHVEMTLAYTLLGYALTFAGIPFPEISEDNRRCLLYVTEDMPRILEGWKTGQGAPKLKPQRLRRMQGGLERIYEGLKIMADGNYAREKLVYTIQ</sequence>
<dbReference type="Proteomes" id="UP000814128">
    <property type="component" value="Unassembled WGS sequence"/>
</dbReference>
<gene>
    <name evidence="1" type="ORF">K488DRAFT_89939</name>
</gene>
<organism evidence="1 2">
    <name type="scientific">Vararia minispora EC-137</name>
    <dbReference type="NCBI Taxonomy" id="1314806"/>
    <lineage>
        <taxon>Eukaryota</taxon>
        <taxon>Fungi</taxon>
        <taxon>Dikarya</taxon>
        <taxon>Basidiomycota</taxon>
        <taxon>Agaricomycotina</taxon>
        <taxon>Agaricomycetes</taxon>
        <taxon>Russulales</taxon>
        <taxon>Lachnocladiaceae</taxon>
        <taxon>Vararia</taxon>
    </lineage>
</organism>
<name>A0ACB8Q8W8_9AGAM</name>
<protein>
    <submittedName>
        <fullName evidence="1">Chaperonin 10-like protein</fullName>
    </submittedName>
</protein>